<evidence type="ECO:0000256" key="1">
    <source>
        <dbReference type="SAM" id="SignalP"/>
    </source>
</evidence>
<dbReference type="GeneID" id="66561228"/>
<dbReference type="AlphaFoldDB" id="A0A0H3H7W9"/>
<dbReference type="RefSeq" id="WP_014228272.1">
    <property type="nucleotide sequence ID" value="NC_016612.1"/>
</dbReference>
<dbReference type="Proteomes" id="UP000007843">
    <property type="component" value="Chromosome"/>
</dbReference>
<dbReference type="PROSITE" id="PS51257">
    <property type="entry name" value="PROKAR_LIPOPROTEIN"/>
    <property type="match status" value="1"/>
</dbReference>
<dbReference type="EMBL" id="CP003218">
    <property type="protein sequence ID" value="AEX04413.1"/>
    <property type="molecule type" value="Genomic_DNA"/>
</dbReference>
<dbReference type="NCBIfam" id="NF033828">
    <property type="entry name" value="entry_exc2_fam"/>
    <property type="match status" value="1"/>
</dbReference>
<dbReference type="KEGG" id="kox:KOX_13445"/>
<keyword evidence="1" id="KW-0732">Signal</keyword>
<protein>
    <recommendedName>
        <fullName evidence="4">Lipoprotein</fullName>
    </recommendedName>
</protein>
<sequence length="138" mass="15346">MKLKIAFIALGCSLAALSGCTSSKSSPERHAYYFVSHRSDFVGGNFVSNRQENYRLNLPNFTDIYARGQQDRKSGMSESDARRTADAIRQQVAEGTKTQHAFTGNVSDKWDNEMENKDAVLFGNELAGTYLDGYFGVK</sequence>
<evidence type="ECO:0000313" key="2">
    <source>
        <dbReference type="EMBL" id="AEX04413.1"/>
    </source>
</evidence>
<evidence type="ECO:0000313" key="3">
    <source>
        <dbReference type="Proteomes" id="UP000007843"/>
    </source>
</evidence>
<accession>A0A0H3H7W9</accession>
<name>A0A0H3H7W9_KLEM8</name>
<gene>
    <name evidence="2" type="ordered locus">KOX_13445</name>
</gene>
<feature type="signal peptide" evidence="1">
    <location>
        <begin position="1"/>
        <end position="18"/>
    </location>
</feature>
<feature type="chain" id="PRO_5002610839" description="Lipoprotein" evidence="1">
    <location>
        <begin position="19"/>
        <end position="138"/>
    </location>
</feature>
<proteinExistence type="predicted"/>
<organism evidence="2 3">
    <name type="scientific">Klebsiella michiganensis (strain ATCC 8724 / DSM 4798 / JCM 20051 / NBRC 3318 / NRRL B-199 / KCTC 1686 / BUCSAV 143 / CCM 1901)</name>
    <dbReference type="NCBI Taxonomy" id="1006551"/>
    <lineage>
        <taxon>Bacteria</taxon>
        <taxon>Pseudomonadati</taxon>
        <taxon>Pseudomonadota</taxon>
        <taxon>Gammaproteobacteria</taxon>
        <taxon>Enterobacterales</taxon>
        <taxon>Enterobacteriaceae</taxon>
        <taxon>Klebsiella/Raoultella group</taxon>
        <taxon>Klebsiella</taxon>
    </lineage>
</organism>
<dbReference type="HOGENOM" id="CLU_109289_0_0_6"/>
<evidence type="ECO:0008006" key="4">
    <source>
        <dbReference type="Google" id="ProtNLM"/>
    </source>
</evidence>
<reference evidence="2 3" key="1">
    <citation type="journal article" date="2012" name="J. Bacteriol.">
        <title>Complete genome sequence of Klebsiella oxytoca KCTC 1686, used in production of 2,3-butanediol.</title>
        <authorList>
            <person name="Shin S.H."/>
            <person name="Kim S."/>
            <person name="Kim J.Y."/>
            <person name="Lee S."/>
            <person name="Um Y."/>
            <person name="Oh M.K."/>
            <person name="Kim Y.R."/>
            <person name="Lee J."/>
            <person name="Yang K.S."/>
        </authorList>
    </citation>
    <scope>NUCLEOTIDE SEQUENCE [LARGE SCALE GENOMIC DNA]</scope>
    <source>
        <strain evidence="3">ATCC 8724 / DSM 4798 / JCM 20051 / NBRC 3318 / NRRL B-199 / KCTC 1686</strain>
    </source>
</reference>